<accession>A0A0D8YAI6</accession>
<dbReference type="EMBL" id="KN716155">
    <property type="protein sequence ID" value="KJH53182.1"/>
    <property type="molecule type" value="Genomic_DNA"/>
</dbReference>
<dbReference type="SMART" id="SM00198">
    <property type="entry name" value="SCP"/>
    <property type="match status" value="1"/>
</dbReference>
<dbReference type="PROSITE" id="PS01009">
    <property type="entry name" value="CRISP_1"/>
    <property type="match status" value="1"/>
</dbReference>
<dbReference type="CDD" id="cd05380">
    <property type="entry name" value="CAP_euk"/>
    <property type="match status" value="1"/>
</dbReference>
<evidence type="ECO:0000313" key="2">
    <source>
        <dbReference type="EMBL" id="KJH53182.1"/>
    </source>
</evidence>
<dbReference type="Gene3D" id="3.40.33.10">
    <property type="entry name" value="CAP"/>
    <property type="match status" value="1"/>
</dbReference>
<dbReference type="Proteomes" id="UP000053766">
    <property type="component" value="Unassembled WGS sequence"/>
</dbReference>
<dbReference type="STRING" id="29172.A0A0D8YAI6"/>
<dbReference type="PRINTS" id="PR00837">
    <property type="entry name" value="V5TPXLIKE"/>
</dbReference>
<dbReference type="PANTHER" id="PTHR10334">
    <property type="entry name" value="CYSTEINE-RICH SECRETORY PROTEIN-RELATED"/>
    <property type="match status" value="1"/>
</dbReference>
<dbReference type="InterPro" id="IPR035940">
    <property type="entry name" value="CAP_sf"/>
</dbReference>
<reference evidence="3" key="2">
    <citation type="journal article" date="2016" name="Sci. Rep.">
        <title>Dictyocaulus viviparus genome, variome and transcriptome elucidate lungworm biology and support future intervention.</title>
        <authorList>
            <person name="McNulty S.N."/>
            <person name="Strube C."/>
            <person name="Rosa B.A."/>
            <person name="Martin J.C."/>
            <person name="Tyagi R."/>
            <person name="Choi Y.J."/>
            <person name="Wang Q."/>
            <person name="Hallsworth Pepin K."/>
            <person name="Zhang X."/>
            <person name="Ozersky P."/>
            <person name="Wilson R.K."/>
            <person name="Sternberg P.W."/>
            <person name="Gasser R.B."/>
            <person name="Mitreva M."/>
        </authorList>
    </citation>
    <scope>NUCLEOTIDE SEQUENCE [LARGE SCALE GENOMIC DNA]</scope>
    <source>
        <strain evidence="3">HannoverDv2000</strain>
    </source>
</reference>
<organism evidence="2 3">
    <name type="scientific">Dictyocaulus viviparus</name>
    <name type="common">Bovine lungworm</name>
    <dbReference type="NCBI Taxonomy" id="29172"/>
    <lineage>
        <taxon>Eukaryota</taxon>
        <taxon>Metazoa</taxon>
        <taxon>Ecdysozoa</taxon>
        <taxon>Nematoda</taxon>
        <taxon>Chromadorea</taxon>
        <taxon>Rhabditida</taxon>
        <taxon>Rhabditina</taxon>
        <taxon>Rhabditomorpha</taxon>
        <taxon>Strongyloidea</taxon>
        <taxon>Metastrongylidae</taxon>
        <taxon>Dictyocaulus</taxon>
    </lineage>
</organism>
<dbReference type="GO" id="GO:0005576">
    <property type="term" value="C:extracellular region"/>
    <property type="evidence" value="ECO:0007669"/>
    <property type="project" value="InterPro"/>
</dbReference>
<evidence type="ECO:0000259" key="1">
    <source>
        <dbReference type="SMART" id="SM00198"/>
    </source>
</evidence>
<evidence type="ECO:0000313" key="3">
    <source>
        <dbReference type="Proteomes" id="UP000053766"/>
    </source>
</evidence>
<protein>
    <submittedName>
        <fullName evidence="2">SCP-like protein</fullName>
    </submittedName>
</protein>
<name>A0A0D8YAI6_DICVI</name>
<dbReference type="InterPro" id="IPR001283">
    <property type="entry name" value="CRISP-related"/>
</dbReference>
<keyword evidence="3" id="KW-1185">Reference proteome</keyword>
<dbReference type="SUPFAM" id="SSF55797">
    <property type="entry name" value="PR-1-like"/>
    <property type="match status" value="1"/>
</dbReference>
<dbReference type="InterPro" id="IPR014044">
    <property type="entry name" value="CAP_dom"/>
</dbReference>
<dbReference type="InterPro" id="IPR018244">
    <property type="entry name" value="Allrgn_V5/Tpx1_CS"/>
</dbReference>
<reference evidence="2 3" key="1">
    <citation type="submission" date="2013-11" db="EMBL/GenBank/DDBJ databases">
        <title>Draft genome of the bovine lungworm Dictyocaulus viviparus.</title>
        <authorList>
            <person name="Mitreva M."/>
        </authorList>
    </citation>
    <scope>NUCLEOTIDE SEQUENCE [LARGE SCALE GENOMIC DNA]</scope>
    <source>
        <strain evidence="2 3">HannoverDv2000</strain>
    </source>
</reference>
<sequence length="281" mass="32773">MNLLNIIILPDRIQLSTQSIISFLGPSLMNETNAIRDKRNYYLNRYLYGHQLLVNPEPPNDYMKNWITYEHNRYRRMMPASDMNMLYWSDKLAASAQLHANTCDFRHSRGRINIGENIWVAPYRDYSQAITLWFNEVYSPQCGCNHAYKHCCGHYVQVVWAQTNLVGCGFARCRDIQGLLGRGHQYVFVCHYNPQGNTVYVTATGQYQAVSRSLLIDRRTNTRFKHSHLPLVTNNAVLIVLIQHRHVSKDFAISRPFKDDTPLSTLRDQINNRKSRLHLIE</sequence>
<dbReference type="OrthoDB" id="43654at2759"/>
<dbReference type="AlphaFoldDB" id="A0A0D8YAI6"/>
<feature type="domain" description="SCP" evidence="1">
    <location>
        <begin position="61"/>
        <end position="200"/>
    </location>
</feature>
<dbReference type="Pfam" id="PF00188">
    <property type="entry name" value="CAP"/>
    <property type="match status" value="1"/>
</dbReference>
<proteinExistence type="predicted"/>
<gene>
    <name evidence="2" type="ORF">DICVIV_00680</name>
</gene>